<reference evidence="9" key="1">
    <citation type="journal article" date="2013" name="Genetics">
        <title>The draft genome and transcriptome of Panagrellus redivivus are shaped by the harsh demands of a free-living lifestyle.</title>
        <authorList>
            <person name="Srinivasan J."/>
            <person name="Dillman A.R."/>
            <person name="Macchietto M.G."/>
            <person name="Heikkinen L."/>
            <person name="Lakso M."/>
            <person name="Fracchia K.M."/>
            <person name="Antoshechkin I."/>
            <person name="Mortazavi A."/>
            <person name="Wong G."/>
            <person name="Sternberg P.W."/>
        </authorList>
    </citation>
    <scope>NUCLEOTIDE SEQUENCE [LARGE SCALE GENOMIC DNA]</scope>
    <source>
        <strain evidence="9">MT8872</strain>
    </source>
</reference>
<evidence type="ECO:0000256" key="3">
    <source>
        <dbReference type="ARBA" id="ARBA00023155"/>
    </source>
</evidence>
<evidence type="ECO:0000256" key="1">
    <source>
        <dbReference type="ARBA" id="ARBA00004123"/>
    </source>
</evidence>
<dbReference type="Gene3D" id="1.10.10.60">
    <property type="entry name" value="Homeodomain-like"/>
    <property type="match status" value="1"/>
</dbReference>
<evidence type="ECO:0000313" key="9">
    <source>
        <dbReference type="Proteomes" id="UP000492821"/>
    </source>
</evidence>
<proteinExistence type="predicted"/>
<evidence type="ECO:0000256" key="6">
    <source>
        <dbReference type="RuleBase" id="RU000682"/>
    </source>
</evidence>
<dbReference type="CDD" id="cd00086">
    <property type="entry name" value="homeodomain"/>
    <property type="match status" value="1"/>
</dbReference>
<dbReference type="WBParaSite" id="Pan_g18215.t1">
    <property type="protein sequence ID" value="Pan_g18215.t1"/>
    <property type="gene ID" value="Pan_g18215"/>
</dbReference>
<evidence type="ECO:0000256" key="4">
    <source>
        <dbReference type="ARBA" id="ARBA00023242"/>
    </source>
</evidence>
<dbReference type="PROSITE" id="PS50071">
    <property type="entry name" value="HOMEOBOX_2"/>
    <property type="match status" value="1"/>
</dbReference>
<dbReference type="InterPro" id="IPR009057">
    <property type="entry name" value="Homeodomain-like_sf"/>
</dbReference>
<reference evidence="10" key="2">
    <citation type="submission" date="2020-10" db="UniProtKB">
        <authorList>
            <consortium name="WormBaseParasite"/>
        </authorList>
    </citation>
    <scope>IDENTIFICATION</scope>
</reference>
<organism evidence="9 10">
    <name type="scientific">Panagrellus redivivus</name>
    <name type="common">Microworm</name>
    <dbReference type="NCBI Taxonomy" id="6233"/>
    <lineage>
        <taxon>Eukaryota</taxon>
        <taxon>Metazoa</taxon>
        <taxon>Ecdysozoa</taxon>
        <taxon>Nematoda</taxon>
        <taxon>Chromadorea</taxon>
        <taxon>Rhabditida</taxon>
        <taxon>Tylenchina</taxon>
        <taxon>Panagrolaimomorpha</taxon>
        <taxon>Panagrolaimoidea</taxon>
        <taxon>Panagrolaimidae</taxon>
        <taxon>Panagrellus</taxon>
    </lineage>
</organism>
<dbReference type="Proteomes" id="UP000492821">
    <property type="component" value="Unassembled WGS sequence"/>
</dbReference>
<feature type="compositionally biased region" description="Basic and acidic residues" evidence="7">
    <location>
        <begin position="51"/>
        <end position="60"/>
    </location>
</feature>
<evidence type="ECO:0000256" key="2">
    <source>
        <dbReference type="ARBA" id="ARBA00023125"/>
    </source>
</evidence>
<dbReference type="Pfam" id="PF00046">
    <property type="entry name" value="Homeodomain"/>
    <property type="match status" value="1"/>
</dbReference>
<comment type="subcellular location">
    <subcellularLocation>
        <location evidence="1 5 6">Nucleus</location>
    </subcellularLocation>
</comment>
<dbReference type="InterPro" id="IPR001356">
    <property type="entry name" value="HD"/>
</dbReference>
<feature type="domain" description="Homeobox" evidence="8">
    <location>
        <begin position="59"/>
        <end position="119"/>
    </location>
</feature>
<accession>A0A7E4ZUK8</accession>
<dbReference type="InterPro" id="IPR050848">
    <property type="entry name" value="Homeobox_TF"/>
</dbReference>
<dbReference type="PROSITE" id="PS00027">
    <property type="entry name" value="HOMEOBOX_1"/>
    <property type="match status" value="1"/>
</dbReference>
<evidence type="ECO:0000256" key="5">
    <source>
        <dbReference type="PROSITE-ProRule" id="PRU00108"/>
    </source>
</evidence>
<dbReference type="AlphaFoldDB" id="A0A7E4ZUK8"/>
<dbReference type="PANTHER" id="PTHR24333">
    <property type="entry name" value="HOMEO BOX HB9 LIKE A-RELATED"/>
    <property type="match status" value="1"/>
</dbReference>
<dbReference type="GO" id="GO:0005634">
    <property type="term" value="C:nucleus"/>
    <property type="evidence" value="ECO:0007669"/>
    <property type="project" value="UniProtKB-SubCell"/>
</dbReference>
<keyword evidence="9" id="KW-1185">Reference proteome</keyword>
<dbReference type="PANTHER" id="PTHR24333:SF5">
    <property type="entry name" value="VENT HOMEOBOX"/>
    <property type="match status" value="1"/>
</dbReference>
<dbReference type="SUPFAM" id="SSF46689">
    <property type="entry name" value="Homeodomain-like"/>
    <property type="match status" value="1"/>
</dbReference>
<feature type="region of interest" description="Disordered" evidence="7">
    <location>
        <begin position="134"/>
        <end position="159"/>
    </location>
</feature>
<dbReference type="GO" id="GO:0000981">
    <property type="term" value="F:DNA-binding transcription factor activity, RNA polymerase II-specific"/>
    <property type="evidence" value="ECO:0007669"/>
    <property type="project" value="InterPro"/>
</dbReference>
<dbReference type="SMART" id="SM00389">
    <property type="entry name" value="HOX"/>
    <property type="match status" value="1"/>
</dbReference>
<keyword evidence="4 5" id="KW-0539">Nucleus</keyword>
<name>A0A7E4ZUK8_PANRE</name>
<dbReference type="PRINTS" id="PR00024">
    <property type="entry name" value="HOMEOBOX"/>
</dbReference>
<feature type="DNA-binding region" description="Homeobox" evidence="5">
    <location>
        <begin position="61"/>
        <end position="120"/>
    </location>
</feature>
<evidence type="ECO:0000313" key="10">
    <source>
        <dbReference type="WBParaSite" id="Pan_g18215.t1"/>
    </source>
</evidence>
<keyword evidence="3 5" id="KW-0371">Homeobox</keyword>
<evidence type="ECO:0000256" key="7">
    <source>
        <dbReference type="SAM" id="MobiDB-lite"/>
    </source>
</evidence>
<sequence>MSSQFALPNQVSDASPFTIAWMLANSGSNNVQHPINVSPGRSGATSETDSIDPRNREDKKSRRVRTAYSYEQQLTLEQKFASSRYLTIRERVYLAKTLRLTESQIKIWFQNRRTKWKKVNAGNGVLSKIAMSHASVSRGGRSGDGAPHEASKHQNQIGSGLCRADSSSFKFNIFPMMRLTPAFSHPPPMSNFHRIP</sequence>
<dbReference type="GO" id="GO:0003677">
    <property type="term" value="F:DNA binding"/>
    <property type="evidence" value="ECO:0007669"/>
    <property type="project" value="UniProtKB-UniRule"/>
</dbReference>
<evidence type="ECO:0000259" key="8">
    <source>
        <dbReference type="PROSITE" id="PS50071"/>
    </source>
</evidence>
<dbReference type="InterPro" id="IPR020479">
    <property type="entry name" value="HD_metazoa"/>
</dbReference>
<dbReference type="InterPro" id="IPR017970">
    <property type="entry name" value="Homeobox_CS"/>
</dbReference>
<protein>
    <submittedName>
        <fullName evidence="10">Homeobox domain-containing protein</fullName>
    </submittedName>
</protein>
<keyword evidence="2 5" id="KW-0238">DNA-binding</keyword>
<feature type="region of interest" description="Disordered" evidence="7">
    <location>
        <begin position="32"/>
        <end position="65"/>
    </location>
</feature>